<gene>
    <name evidence="3" type="ORF">C2G38_1770694</name>
</gene>
<reference evidence="3 4" key="1">
    <citation type="submission" date="2018-06" db="EMBL/GenBank/DDBJ databases">
        <title>Comparative genomics reveals the genomic features of Rhizophagus irregularis, R. cerebriforme, R. diaphanum and Gigaspora rosea, and their symbiotic lifestyle signature.</title>
        <authorList>
            <person name="Morin E."/>
            <person name="San Clemente H."/>
            <person name="Chen E.C.H."/>
            <person name="De La Providencia I."/>
            <person name="Hainaut M."/>
            <person name="Kuo A."/>
            <person name="Kohler A."/>
            <person name="Murat C."/>
            <person name="Tang N."/>
            <person name="Roy S."/>
            <person name="Loubradou J."/>
            <person name="Henrissat B."/>
            <person name="Grigoriev I.V."/>
            <person name="Corradi N."/>
            <person name="Roux C."/>
            <person name="Martin F.M."/>
        </authorList>
    </citation>
    <scope>NUCLEOTIDE SEQUENCE [LARGE SCALE GENOMIC DNA]</scope>
    <source>
        <strain evidence="3 4">DAOM 194757</strain>
    </source>
</reference>
<protein>
    <submittedName>
        <fullName evidence="3">Uncharacterized protein</fullName>
    </submittedName>
</protein>
<dbReference type="Proteomes" id="UP000266673">
    <property type="component" value="Unassembled WGS sequence"/>
</dbReference>
<keyword evidence="2" id="KW-1133">Transmembrane helix</keyword>
<dbReference type="PANTHER" id="PTHR37849">
    <property type="entry name" value="YALI0E11605P"/>
    <property type="match status" value="1"/>
</dbReference>
<feature type="transmembrane region" description="Helical" evidence="2">
    <location>
        <begin position="57"/>
        <end position="75"/>
    </location>
</feature>
<organism evidence="3 4">
    <name type="scientific">Gigaspora rosea</name>
    <dbReference type="NCBI Taxonomy" id="44941"/>
    <lineage>
        <taxon>Eukaryota</taxon>
        <taxon>Fungi</taxon>
        <taxon>Fungi incertae sedis</taxon>
        <taxon>Mucoromycota</taxon>
        <taxon>Glomeromycotina</taxon>
        <taxon>Glomeromycetes</taxon>
        <taxon>Diversisporales</taxon>
        <taxon>Gigasporaceae</taxon>
        <taxon>Gigaspora</taxon>
    </lineage>
</organism>
<accession>A0A397UUD5</accession>
<evidence type="ECO:0000256" key="1">
    <source>
        <dbReference type="SAM" id="Coils"/>
    </source>
</evidence>
<dbReference type="EMBL" id="QKWP01000970">
    <property type="protein sequence ID" value="RIB12988.1"/>
    <property type="molecule type" value="Genomic_DNA"/>
</dbReference>
<proteinExistence type="predicted"/>
<dbReference type="STRING" id="44941.A0A397UUD5"/>
<evidence type="ECO:0000313" key="3">
    <source>
        <dbReference type="EMBL" id="RIB12988.1"/>
    </source>
</evidence>
<dbReference type="PANTHER" id="PTHR37849:SF1">
    <property type="entry name" value="YALI0E11605P"/>
    <property type="match status" value="1"/>
</dbReference>
<evidence type="ECO:0000256" key="2">
    <source>
        <dbReference type="SAM" id="Phobius"/>
    </source>
</evidence>
<sequence length="170" mass="19052">MQVFARAQSSYHRLSTLLQQNPIRTFTTSRINRAVQGGSLSVQPPEKKRIGAFRGGLVGFLLGLSIAGGSGYYYLLDEYHTASNLLLSSVEELQKSTSKVHDYAQKIERVEDELKALQESAATTDQVKELRSEVRKLYDGLDQQNLELKAVVWNLEQDIHSLLNGNQKNS</sequence>
<keyword evidence="2" id="KW-0812">Transmembrane</keyword>
<name>A0A397UUD5_9GLOM</name>
<dbReference type="OrthoDB" id="5331396at2759"/>
<keyword evidence="1" id="KW-0175">Coiled coil</keyword>
<comment type="caution">
    <text evidence="3">The sequence shown here is derived from an EMBL/GenBank/DDBJ whole genome shotgun (WGS) entry which is preliminary data.</text>
</comment>
<keyword evidence="4" id="KW-1185">Reference proteome</keyword>
<dbReference type="AlphaFoldDB" id="A0A397UUD5"/>
<feature type="coiled-coil region" evidence="1">
    <location>
        <begin position="93"/>
        <end position="147"/>
    </location>
</feature>
<evidence type="ECO:0000313" key="4">
    <source>
        <dbReference type="Proteomes" id="UP000266673"/>
    </source>
</evidence>
<keyword evidence="2" id="KW-0472">Membrane</keyword>